<dbReference type="Pfam" id="PF10728">
    <property type="entry name" value="DUF2520"/>
    <property type="match status" value="1"/>
</dbReference>
<evidence type="ECO:0000259" key="1">
    <source>
        <dbReference type="Pfam" id="PF10727"/>
    </source>
</evidence>
<dbReference type="PANTHER" id="PTHR40459:SF1">
    <property type="entry name" value="CONSERVED HYPOTHETICAL ALANINE AND LEUCINE RICH PROTEIN"/>
    <property type="match status" value="1"/>
</dbReference>
<proteinExistence type="predicted"/>
<dbReference type="PANTHER" id="PTHR40459">
    <property type="entry name" value="CONSERVED HYPOTHETICAL ALANINE AND LEUCINE RICH PROTEIN"/>
    <property type="match status" value="1"/>
</dbReference>
<dbReference type="Gene3D" id="3.40.50.720">
    <property type="entry name" value="NAD(P)-binding Rossmann-like Domain"/>
    <property type="match status" value="1"/>
</dbReference>
<sequence length="289" mass="30029">MSGIVFVGPGRVGTALALAFQEAGYPVLGAVSRTGGSGSATADRFTNLTKLPVLEWVDSRSLIEQADVVFLTVPDEAVTDVAQTIVRFGWVHEGQIVVHTAGAHASSILEAVEPTGARKLSLHPLQTIADPATGPALFKGSTFTAEGDEPAVAVAMQWVKALGGIPVQLRAEDKPRYHAAAVMASNAVIALLSVASDVAGLPTGVTAFLPLLQGALENLRKLGIPDALTGPIERGDTATVMKHLSVLKDNPTAHAVYVALGRATVSLAVEKGSLSDAQRDAFERLFGID</sequence>
<organism evidence="3 4">
    <name type="scientific">Alicyclobacillus fastidiosus</name>
    <dbReference type="NCBI Taxonomy" id="392011"/>
    <lineage>
        <taxon>Bacteria</taxon>
        <taxon>Bacillati</taxon>
        <taxon>Bacillota</taxon>
        <taxon>Bacilli</taxon>
        <taxon>Bacillales</taxon>
        <taxon>Alicyclobacillaceae</taxon>
        <taxon>Alicyclobacillus</taxon>
    </lineage>
</organism>
<dbReference type="EMBL" id="JBDXSU010000013">
    <property type="protein sequence ID" value="MFB5191734.1"/>
    <property type="molecule type" value="Genomic_DNA"/>
</dbReference>
<feature type="domain" description="Putative oxidoreductase/dehydrogenase Rossmann-like" evidence="1">
    <location>
        <begin position="7"/>
        <end position="124"/>
    </location>
</feature>
<gene>
    <name evidence="3" type="ORF">KKP3000_000512</name>
</gene>
<dbReference type="SUPFAM" id="SSF48179">
    <property type="entry name" value="6-phosphogluconate dehydrogenase C-terminal domain-like"/>
    <property type="match status" value="1"/>
</dbReference>
<evidence type="ECO:0000259" key="2">
    <source>
        <dbReference type="Pfam" id="PF10728"/>
    </source>
</evidence>
<dbReference type="InterPro" id="IPR037108">
    <property type="entry name" value="TM1727-like_C_sf"/>
</dbReference>
<protein>
    <submittedName>
        <fullName evidence="3">DUF2520 domain-containing protein</fullName>
    </submittedName>
</protein>
<accession>A0ABV5AHH1</accession>
<dbReference type="InterPro" id="IPR036291">
    <property type="entry name" value="NAD(P)-bd_dom_sf"/>
</dbReference>
<dbReference type="Proteomes" id="UP001579974">
    <property type="component" value="Unassembled WGS sequence"/>
</dbReference>
<evidence type="ECO:0000313" key="4">
    <source>
        <dbReference type="Proteomes" id="UP001579974"/>
    </source>
</evidence>
<dbReference type="Gene3D" id="1.10.1040.20">
    <property type="entry name" value="ProC-like, C-terminal domain"/>
    <property type="match status" value="1"/>
</dbReference>
<dbReference type="Pfam" id="PF10727">
    <property type="entry name" value="Rossmann-like"/>
    <property type="match status" value="1"/>
</dbReference>
<dbReference type="InterPro" id="IPR008927">
    <property type="entry name" value="6-PGluconate_DH-like_C_sf"/>
</dbReference>
<dbReference type="InterPro" id="IPR018931">
    <property type="entry name" value="DUF2520"/>
</dbReference>
<feature type="domain" description="DUF2520" evidence="2">
    <location>
        <begin position="142"/>
        <end position="264"/>
    </location>
</feature>
<keyword evidence="4" id="KW-1185">Reference proteome</keyword>
<dbReference type="SUPFAM" id="SSF51735">
    <property type="entry name" value="NAD(P)-binding Rossmann-fold domains"/>
    <property type="match status" value="1"/>
</dbReference>
<dbReference type="InterPro" id="IPR019665">
    <property type="entry name" value="OxRdtase/DH_put_Rossmann_dom"/>
</dbReference>
<reference evidence="3 4" key="1">
    <citation type="journal article" date="2024" name="Int. J. Mol. Sci.">
        <title>Exploration of Alicyclobacillus spp. Genome in Search of Antibiotic Resistance.</title>
        <authorList>
            <person name="Bucka-Kolendo J."/>
            <person name="Kiousi D.E."/>
            <person name="Dekowska A."/>
            <person name="Mikolajczuk-Szczyrba A."/>
            <person name="Karadedos D.M."/>
            <person name="Michael P."/>
            <person name="Galanis A."/>
            <person name="Sokolowska B."/>
        </authorList>
    </citation>
    <scope>NUCLEOTIDE SEQUENCE [LARGE SCALE GENOMIC DNA]</scope>
    <source>
        <strain evidence="3 4">KKP 3000</strain>
    </source>
</reference>
<comment type="caution">
    <text evidence="3">The sequence shown here is derived from an EMBL/GenBank/DDBJ whole genome shotgun (WGS) entry which is preliminary data.</text>
</comment>
<evidence type="ECO:0000313" key="3">
    <source>
        <dbReference type="EMBL" id="MFB5191734.1"/>
    </source>
</evidence>
<name>A0ABV5AHH1_9BACL</name>
<dbReference type="RefSeq" id="WP_275474127.1">
    <property type="nucleotide sequence ID" value="NZ_CP162940.1"/>
</dbReference>